<dbReference type="Proteomes" id="UP000271889">
    <property type="component" value="Unassembled WGS sequence"/>
</dbReference>
<dbReference type="AlphaFoldDB" id="A0A3P6RSC5"/>
<keyword evidence="3" id="KW-1185">Reference proteome</keyword>
<feature type="compositionally biased region" description="Acidic residues" evidence="1">
    <location>
        <begin position="32"/>
        <end position="45"/>
    </location>
</feature>
<accession>A0A3P6RSC5</accession>
<proteinExistence type="predicted"/>
<protein>
    <submittedName>
        <fullName evidence="2">Uncharacterized protein</fullName>
    </submittedName>
</protein>
<gene>
    <name evidence="2" type="ORF">CGOC_LOCUS5650</name>
</gene>
<sequence length="144" mass="16428">MLEGHLQTLPVCAHDYEQIFADDNKTTQPREDDYDEEEDVNDGAEENSSAMPPREEADGDSSLNERVLVDDGNSYDMSPRRDFHGKRLFVDGESTTQRSMVAGQLGRFLDKRDYGRPPRRDFGGKWVFVSDGKWVFVSDESKCI</sequence>
<feature type="region of interest" description="Disordered" evidence="1">
    <location>
        <begin position="20"/>
        <end position="81"/>
    </location>
</feature>
<evidence type="ECO:0000313" key="3">
    <source>
        <dbReference type="Proteomes" id="UP000271889"/>
    </source>
</evidence>
<evidence type="ECO:0000256" key="1">
    <source>
        <dbReference type="SAM" id="MobiDB-lite"/>
    </source>
</evidence>
<evidence type="ECO:0000313" key="2">
    <source>
        <dbReference type="EMBL" id="VDK63199.1"/>
    </source>
</evidence>
<name>A0A3P6RSC5_CYLGO</name>
<organism evidence="2 3">
    <name type="scientific">Cylicostephanus goldi</name>
    <name type="common">Nematode worm</name>
    <dbReference type="NCBI Taxonomy" id="71465"/>
    <lineage>
        <taxon>Eukaryota</taxon>
        <taxon>Metazoa</taxon>
        <taxon>Ecdysozoa</taxon>
        <taxon>Nematoda</taxon>
        <taxon>Chromadorea</taxon>
        <taxon>Rhabditida</taxon>
        <taxon>Rhabditina</taxon>
        <taxon>Rhabditomorpha</taxon>
        <taxon>Strongyloidea</taxon>
        <taxon>Strongylidae</taxon>
        <taxon>Cylicostephanus</taxon>
    </lineage>
</organism>
<dbReference type="EMBL" id="UYRV01017433">
    <property type="protein sequence ID" value="VDK63199.1"/>
    <property type="molecule type" value="Genomic_DNA"/>
</dbReference>
<feature type="compositionally biased region" description="Basic and acidic residues" evidence="1">
    <location>
        <begin position="20"/>
        <end position="31"/>
    </location>
</feature>
<reference evidence="2 3" key="1">
    <citation type="submission" date="2018-11" db="EMBL/GenBank/DDBJ databases">
        <authorList>
            <consortium name="Pathogen Informatics"/>
        </authorList>
    </citation>
    <scope>NUCLEOTIDE SEQUENCE [LARGE SCALE GENOMIC DNA]</scope>
</reference>